<name>A0A6M3KXA8_9ZZZZ</name>
<reference evidence="1" key="1">
    <citation type="submission" date="2020-03" db="EMBL/GenBank/DDBJ databases">
        <title>The deep terrestrial virosphere.</title>
        <authorList>
            <person name="Holmfeldt K."/>
            <person name="Nilsson E."/>
            <person name="Simone D."/>
            <person name="Lopez-Fernandez M."/>
            <person name="Wu X."/>
            <person name="de Brujin I."/>
            <person name="Lundin D."/>
            <person name="Andersson A."/>
            <person name="Bertilsson S."/>
            <person name="Dopson M."/>
        </authorList>
    </citation>
    <scope>NUCLEOTIDE SEQUENCE</scope>
    <source>
        <strain evidence="1">MM415B03120</strain>
    </source>
</reference>
<dbReference type="EMBL" id="MT142659">
    <property type="protein sequence ID" value="QJA86796.1"/>
    <property type="molecule type" value="Genomic_DNA"/>
</dbReference>
<accession>A0A6M3KXA8</accession>
<protein>
    <submittedName>
        <fullName evidence="1">Uncharacterized protein</fullName>
    </submittedName>
</protein>
<organism evidence="1">
    <name type="scientific">viral metagenome</name>
    <dbReference type="NCBI Taxonomy" id="1070528"/>
    <lineage>
        <taxon>unclassified sequences</taxon>
        <taxon>metagenomes</taxon>
        <taxon>organismal metagenomes</taxon>
    </lineage>
</organism>
<proteinExistence type="predicted"/>
<gene>
    <name evidence="1" type="ORF">MM415B03120_0011</name>
</gene>
<dbReference type="AlphaFoldDB" id="A0A6M3KXA8"/>
<evidence type="ECO:0000313" key="1">
    <source>
        <dbReference type="EMBL" id="QJA86796.1"/>
    </source>
</evidence>
<sequence length="108" mass="12634">MDNGKWERTDDTKGYYPTFPMPCRYCGTELQMRFSIIYDDYTMLVKYKCPGCGWFAGFELDGDTEYHKRVFEMRGNVHTITPTKEELSENENIAKQLEGLGYFGGRNE</sequence>